<dbReference type="RefSeq" id="WP_198718563.1">
    <property type="nucleotide sequence ID" value="NZ_DYTS01000117.1"/>
</dbReference>
<dbReference type="AlphaFoldDB" id="A0A921NFZ1"/>
<organism evidence="1 2">
    <name type="scientific">Pseudomonas lactis</name>
    <dbReference type="NCBI Taxonomy" id="1615674"/>
    <lineage>
        <taxon>Bacteria</taxon>
        <taxon>Pseudomonadati</taxon>
        <taxon>Pseudomonadota</taxon>
        <taxon>Gammaproteobacteria</taxon>
        <taxon>Pseudomonadales</taxon>
        <taxon>Pseudomonadaceae</taxon>
        <taxon>Pseudomonas</taxon>
    </lineage>
</organism>
<name>A0A921NFZ1_9PSED</name>
<dbReference type="Proteomes" id="UP000752172">
    <property type="component" value="Unassembled WGS sequence"/>
</dbReference>
<comment type="caution">
    <text evidence="1">The sequence shown here is derived from an EMBL/GenBank/DDBJ whole genome shotgun (WGS) entry which is preliminary data.</text>
</comment>
<protein>
    <submittedName>
        <fullName evidence="1">Uncharacterized protein</fullName>
    </submittedName>
</protein>
<dbReference type="EMBL" id="DYTS01000117">
    <property type="protein sequence ID" value="HJH18365.1"/>
    <property type="molecule type" value="Genomic_DNA"/>
</dbReference>
<evidence type="ECO:0000313" key="1">
    <source>
        <dbReference type="EMBL" id="HJH18365.1"/>
    </source>
</evidence>
<proteinExistence type="predicted"/>
<accession>A0A921NFZ1</accession>
<gene>
    <name evidence="1" type="ORF">K8W20_06605</name>
</gene>
<sequence length="90" mass="10603">MKSYHQRAIDMIQHQITRVCKSMCPDEDFCEGMIQANVAQGHISTEESVELMQTLVDAVSARRREIKNQNADRRLAEYEREYERQWIKAS</sequence>
<reference evidence="1" key="1">
    <citation type="journal article" date="2021" name="PeerJ">
        <title>Extensive microbial diversity within the chicken gut microbiome revealed by metagenomics and culture.</title>
        <authorList>
            <person name="Gilroy R."/>
            <person name="Ravi A."/>
            <person name="Getino M."/>
            <person name="Pursley I."/>
            <person name="Horton D.L."/>
            <person name="Alikhan N.F."/>
            <person name="Baker D."/>
            <person name="Gharbi K."/>
            <person name="Hall N."/>
            <person name="Watson M."/>
            <person name="Adriaenssens E.M."/>
            <person name="Foster-Nyarko E."/>
            <person name="Jarju S."/>
            <person name="Secka A."/>
            <person name="Antonio M."/>
            <person name="Oren A."/>
            <person name="Chaudhuri R.R."/>
            <person name="La Ragione R."/>
            <person name="Hildebrand F."/>
            <person name="Pallen M.J."/>
        </authorList>
    </citation>
    <scope>NUCLEOTIDE SEQUENCE</scope>
    <source>
        <strain evidence="1">ChiSjej2B20-17149</strain>
    </source>
</reference>
<evidence type="ECO:0000313" key="2">
    <source>
        <dbReference type="Proteomes" id="UP000752172"/>
    </source>
</evidence>
<reference evidence="1" key="2">
    <citation type="submission" date="2021-09" db="EMBL/GenBank/DDBJ databases">
        <authorList>
            <person name="Gilroy R."/>
        </authorList>
    </citation>
    <scope>NUCLEOTIDE SEQUENCE</scope>
    <source>
        <strain evidence="1">ChiSjej2B20-17149</strain>
    </source>
</reference>